<dbReference type="Gene3D" id="6.10.140.1150">
    <property type="match status" value="1"/>
</dbReference>
<dbReference type="InterPro" id="IPR001849">
    <property type="entry name" value="PH_domain"/>
</dbReference>
<feature type="transmembrane region" description="Helical" evidence="17">
    <location>
        <begin position="762"/>
        <end position="781"/>
    </location>
</feature>
<evidence type="ECO:0000256" key="7">
    <source>
        <dbReference type="ARBA" id="ARBA00022989"/>
    </source>
</evidence>
<sequence>MASSLVVPGPLRTENLGSMGSAVIEGPLSKWTNMMQGWQFRWFVLDDCAGLLSYYTSKEKMTRGVRRGCVRLKGAVLGIEDEDNATFTITVDGKVFHFQAASEIDKEKWVRALEDTIVRHAQSRYRLYSLTSPLPTVADFEAKMTEADAYLQLMIDQVKDLAEEVSKQSNSDTKRNLERVHTEANNMLESIKHLIVVLQIAKNAANPINGCFIPDSPSEMSGFVRPVQQGSEVAESFLDAFSSVVIGPDKVVTGIETGIECVSETVTMGVASITPIVTVPPSAQIVPETSYSSSEEEDFYDAYDDDYNVPISGITLDAKPDAQGLSPVDAELRLPSGSDFVPKNVDYDALYDDDEEEDLGSMERHGSIIMHLVSQVKIGMDLTKVVLPTFILERKSLLEMFADFFAHPDLFVSINDKPTPEARFTTALQWYLSSFHAGRKSSIAKKPYNPILGEIFRCSWTVPGVTKKETADPALKAVGPDSPVPWARGDQLTYIAEQVSHHPPISAFYAEHPGKRMSVNSHIWTKSKFLGLSIAVHMVGQGVVSLLDHNEEYIFSFPSGYGRSILTVPWMELGGTCSVHCPQTGYNATVEFLTKPFYGGKKHRITSDAFRPGEKKPYLSVKGEWNGLMTVKWADSGIITKELQPVLEQEDFESRKLWKDVTIGLKYGDIEMATKGKSFLEHRQRTEAHYRAEHNIPWNTKAACGFFAIVYFESDFQYTEKHEWMVKNWKTCFYYVGIYMILVFSGRHYMQSRRAFELRTPLVVWNLFLSIFSIIGASRTLPELFHVLTTYGFHHSACVPSFIKNNRVCGFWTWMFILSKVPELGDTVFIVLRKQRLIFLHWYHHVTVLLYTWYAFAGFVAPGRWFITMNYLVHSLMYSYYALKALKFRVPRRVSMIITAAQLMQMVVGCYVNVFAYNALERGEKCQVTVENIKVSLLMYFSYFVLFSRFFYKAYIHKGVMGKSCLKSGELPDPVKTKDE</sequence>
<feature type="transmembrane region" description="Helical" evidence="17">
    <location>
        <begin position="733"/>
        <end position="750"/>
    </location>
</feature>
<evidence type="ECO:0000256" key="2">
    <source>
        <dbReference type="ARBA" id="ARBA00022448"/>
    </source>
</evidence>
<evidence type="ECO:0000256" key="9">
    <source>
        <dbReference type="ARBA" id="ARBA00023098"/>
    </source>
</evidence>
<evidence type="ECO:0000313" key="19">
    <source>
        <dbReference type="EMBL" id="CAD7273447.1"/>
    </source>
</evidence>
<evidence type="ECO:0000259" key="18">
    <source>
        <dbReference type="PROSITE" id="PS50003"/>
    </source>
</evidence>
<evidence type="ECO:0000313" key="20">
    <source>
        <dbReference type="Proteomes" id="UP000678499"/>
    </source>
</evidence>
<dbReference type="GO" id="GO:0032934">
    <property type="term" value="F:sterol binding"/>
    <property type="evidence" value="ECO:0007669"/>
    <property type="project" value="TreeGrafter"/>
</dbReference>
<dbReference type="InterPro" id="IPR018494">
    <property type="entry name" value="Oxysterol-bd_CS"/>
</dbReference>
<keyword evidence="6" id="KW-0276">Fatty acid metabolism</keyword>
<dbReference type="InterPro" id="IPR002076">
    <property type="entry name" value="ELO_fam"/>
</dbReference>
<feature type="transmembrane region" description="Helical" evidence="17">
    <location>
        <begin position="839"/>
        <end position="859"/>
    </location>
</feature>
<dbReference type="SMART" id="SM00233">
    <property type="entry name" value="PH"/>
    <property type="match status" value="1"/>
</dbReference>
<dbReference type="Proteomes" id="UP000678499">
    <property type="component" value="Unassembled WGS sequence"/>
</dbReference>
<dbReference type="FunFam" id="2.30.29.30:FF:000089">
    <property type="entry name" value="Oxysterol-binding protein"/>
    <property type="match status" value="1"/>
</dbReference>
<dbReference type="Gene3D" id="2.40.160.120">
    <property type="match status" value="1"/>
</dbReference>
<dbReference type="SUPFAM" id="SSF144000">
    <property type="entry name" value="Oxysterol-binding protein-like"/>
    <property type="match status" value="1"/>
</dbReference>
<keyword evidence="12" id="KW-0275">Fatty acid biosynthesis</keyword>
<evidence type="ECO:0000256" key="15">
    <source>
        <dbReference type="RuleBase" id="RU003844"/>
    </source>
</evidence>
<keyword evidence="5 17" id="KW-0812">Transmembrane</keyword>
<evidence type="ECO:0000256" key="4">
    <source>
        <dbReference type="ARBA" id="ARBA00022679"/>
    </source>
</evidence>
<dbReference type="EMBL" id="OA882169">
    <property type="protein sequence ID" value="CAD7273447.1"/>
    <property type="molecule type" value="Genomic_DNA"/>
</dbReference>
<dbReference type="FunFam" id="1.10.287.2720:FF:000001">
    <property type="entry name" value="Oxysterol-binding OBPalpha"/>
    <property type="match status" value="1"/>
</dbReference>
<keyword evidence="9" id="KW-0443">Lipid metabolism</keyword>
<organism evidence="19">
    <name type="scientific">Notodromas monacha</name>
    <dbReference type="NCBI Taxonomy" id="399045"/>
    <lineage>
        <taxon>Eukaryota</taxon>
        <taxon>Metazoa</taxon>
        <taxon>Ecdysozoa</taxon>
        <taxon>Arthropoda</taxon>
        <taxon>Crustacea</taxon>
        <taxon>Oligostraca</taxon>
        <taxon>Ostracoda</taxon>
        <taxon>Podocopa</taxon>
        <taxon>Podocopida</taxon>
        <taxon>Cypridocopina</taxon>
        <taxon>Cypridoidea</taxon>
        <taxon>Cyprididae</taxon>
        <taxon>Notodromas</taxon>
    </lineage>
</organism>
<dbReference type="Pfam" id="PF00169">
    <property type="entry name" value="PH"/>
    <property type="match status" value="1"/>
</dbReference>
<gene>
    <name evidence="19" type="ORF">NMOB1V02_LOCUS1336</name>
</gene>
<name>A0A7R9BDZ9_9CRUS</name>
<evidence type="ECO:0000256" key="12">
    <source>
        <dbReference type="ARBA" id="ARBA00023160"/>
    </source>
</evidence>
<comment type="catalytic activity">
    <reaction evidence="13">
        <text>a 1,2-diacyl-sn-glycero-3-phospho-(1D-myo-inositol 4-phosphate)(out) + a 1,2-diacyl-sn-glycero-3-phospho-L-serine(in) = a 1,2-diacyl-sn-glycero-3-phospho-(1D-myo-inositol 4-phosphate)(in) + a 1,2-diacyl-sn-glycero-3-phospho-L-serine(out)</text>
        <dbReference type="Rhea" id="RHEA:81667"/>
        <dbReference type="ChEBI" id="CHEBI:57262"/>
        <dbReference type="ChEBI" id="CHEBI:58178"/>
    </reaction>
</comment>
<evidence type="ECO:0000256" key="3">
    <source>
        <dbReference type="ARBA" id="ARBA00022516"/>
    </source>
</evidence>
<dbReference type="PROSITE" id="PS01013">
    <property type="entry name" value="OSBP"/>
    <property type="match status" value="1"/>
</dbReference>
<keyword evidence="3" id="KW-0444">Lipid biosynthesis</keyword>
<dbReference type="Gene3D" id="1.10.287.2720">
    <property type="match status" value="1"/>
</dbReference>
<dbReference type="GO" id="GO:0006869">
    <property type="term" value="P:lipid transport"/>
    <property type="evidence" value="ECO:0007669"/>
    <property type="project" value="UniProtKB-KW"/>
</dbReference>
<dbReference type="InterPro" id="IPR037239">
    <property type="entry name" value="OSBP_sf"/>
</dbReference>
<comment type="subcellular location">
    <subcellularLocation>
        <location evidence="1">Membrane</location>
        <topology evidence="1">Multi-pass membrane protein</topology>
    </subcellularLocation>
</comment>
<dbReference type="Gene3D" id="2.30.29.30">
    <property type="entry name" value="Pleckstrin-homology domain (PH domain)/Phosphotyrosine-binding domain (PTB)"/>
    <property type="match status" value="1"/>
</dbReference>
<comment type="similarity">
    <text evidence="15">Belongs to the OSBP family.</text>
</comment>
<feature type="transmembrane region" description="Helical" evidence="17">
    <location>
        <begin position="895"/>
        <end position="917"/>
    </location>
</feature>
<keyword evidence="4" id="KW-0808">Transferase</keyword>
<evidence type="ECO:0000256" key="1">
    <source>
        <dbReference type="ARBA" id="ARBA00004141"/>
    </source>
</evidence>
<dbReference type="FunFam" id="2.40.160.120:FF:000002">
    <property type="entry name" value="Oxysterol-binding protein"/>
    <property type="match status" value="1"/>
</dbReference>
<keyword evidence="10" id="KW-0446">Lipid-binding</keyword>
<dbReference type="PANTHER" id="PTHR10972:SF200">
    <property type="entry name" value="OXYSTEROL-BINDING PROTEIN-RELATED PROTEIN 9"/>
    <property type="match status" value="1"/>
</dbReference>
<evidence type="ECO:0000256" key="11">
    <source>
        <dbReference type="ARBA" id="ARBA00023136"/>
    </source>
</evidence>
<evidence type="ECO:0000256" key="10">
    <source>
        <dbReference type="ARBA" id="ARBA00023121"/>
    </source>
</evidence>
<keyword evidence="7 17" id="KW-1133">Transmembrane helix</keyword>
<proteinExistence type="inferred from homology"/>
<dbReference type="GO" id="GO:0009922">
    <property type="term" value="F:fatty acid elongase activity"/>
    <property type="evidence" value="ECO:0007669"/>
    <property type="project" value="InterPro"/>
</dbReference>
<keyword evidence="2 16" id="KW-0813">Transport</keyword>
<evidence type="ECO:0000256" key="13">
    <source>
        <dbReference type="ARBA" id="ARBA00050284"/>
    </source>
</evidence>
<dbReference type="OrthoDB" id="14833at2759"/>
<comment type="function">
    <text evidence="14">Interacts with OSBPL11 to function as lipid transfer proteins. Together they form a heterodimer that localizes at the ER-trans-Golgi membrane contact sites, and exchanges phosphatidylserine (1,2-diacyl-sn-glycero-3-phospho-L-serine, PS) for phosphatidylinositol-4-phosphate (1,2-diacyl-sn-glycero-3-phospho-(1D-myo-inositol 4-phosphate), PI(4)P) between the two organelles, a step that is critical for sphingomyelin synthesis in the Golgi complex.</text>
</comment>
<dbReference type="GO" id="GO:0005829">
    <property type="term" value="C:cytosol"/>
    <property type="evidence" value="ECO:0007669"/>
    <property type="project" value="TreeGrafter"/>
</dbReference>
<feature type="transmembrane region" description="Helical" evidence="17">
    <location>
        <begin position="811"/>
        <end position="832"/>
    </location>
</feature>
<evidence type="ECO:0000256" key="6">
    <source>
        <dbReference type="ARBA" id="ARBA00022832"/>
    </source>
</evidence>
<keyword evidence="20" id="KW-1185">Reference proteome</keyword>
<feature type="transmembrane region" description="Helical" evidence="17">
    <location>
        <begin position="937"/>
        <end position="956"/>
    </location>
</feature>
<dbReference type="InterPro" id="IPR000648">
    <property type="entry name" value="Oxysterol-bd"/>
</dbReference>
<dbReference type="SUPFAM" id="SSF50729">
    <property type="entry name" value="PH domain-like"/>
    <property type="match status" value="1"/>
</dbReference>
<evidence type="ECO:0000256" key="16">
    <source>
        <dbReference type="RuleBase" id="RU003845"/>
    </source>
</evidence>
<reference evidence="19" key="1">
    <citation type="submission" date="2020-11" db="EMBL/GenBank/DDBJ databases">
        <authorList>
            <person name="Tran Van P."/>
        </authorList>
    </citation>
    <scope>NUCLEOTIDE SEQUENCE</scope>
</reference>
<dbReference type="PROSITE" id="PS50003">
    <property type="entry name" value="PH_DOMAIN"/>
    <property type="match status" value="1"/>
</dbReference>
<dbReference type="PANTHER" id="PTHR10972">
    <property type="entry name" value="OXYSTEROL-BINDING PROTEIN-RELATED"/>
    <property type="match status" value="1"/>
</dbReference>
<dbReference type="Pfam" id="PF01151">
    <property type="entry name" value="ELO"/>
    <property type="match status" value="1"/>
</dbReference>
<keyword evidence="11 17" id="KW-0472">Membrane</keyword>
<protein>
    <recommendedName>
        <fullName evidence="16">Oxysterol-binding protein</fullName>
    </recommendedName>
</protein>
<keyword evidence="8 16" id="KW-0445">Lipid transport</keyword>
<dbReference type="AlphaFoldDB" id="A0A7R9BDZ9"/>
<evidence type="ECO:0000256" key="17">
    <source>
        <dbReference type="SAM" id="Phobius"/>
    </source>
</evidence>
<dbReference type="Pfam" id="PF01237">
    <property type="entry name" value="Oxysterol_BP"/>
    <property type="match status" value="1"/>
</dbReference>
<dbReference type="GO" id="GO:0016020">
    <property type="term" value="C:membrane"/>
    <property type="evidence" value="ECO:0007669"/>
    <property type="project" value="UniProtKB-SubCell"/>
</dbReference>
<dbReference type="EMBL" id="CAJPEX010000132">
    <property type="protein sequence ID" value="CAG0913599.1"/>
    <property type="molecule type" value="Genomic_DNA"/>
</dbReference>
<dbReference type="CDD" id="cd13290">
    <property type="entry name" value="PH_ORP9"/>
    <property type="match status" value="1"/>
</dbReference>
<dbReference type="PROSITE" id="PS01188">
    <property type="entry name" value="ELO"/>
    <property type="match status" value="1"/>
</dbReference>
<dbReference type="InterPro" id="IPR011993">
    <property type="entry name" value="PH-like_dom_sf"/>
</dbReference>
<dbReference type="GO" id="GO:0006633">
    <property type="term" value="P:fatty acid biosynthetic process"/>
    <property type="evidence" value="ECO:0007669"/>
    <property type="project" value="UniProtKB-KW"/>
</dbReference>
<dbReference type="GO" id="GO:0005794">
    <property type="term" value="C:Golgi apparatus"/>
    <property type="evidence" value="ECO:0007669"/>
    <property type="project" value="TreeGrafter"/>
</dbReference>
<evidence type="ECO:0000256" key="14">
    <source>
        <dbReference type="ARBA" id="ARBA00055284"/>
    </source>
</evidence>
<evidence type="ECO:0000256" key="8">
    <source>
        <dbReference type="ARBA" id="ARBA00023055"/>
    </source>
</evidence>
<accession>A0A7R9BDZ9</accession>
<evidence type="ECO:0000256" key="5">
    <source>
        <dbReference type="ARBA" id="ARBA00022692"/>
    </source>
</evidence>
<feature type="domain" description="PH" evidence="18">
    <location>
        <begin position="21"/>
        <end position="118"/>
    </location>
</feature>
<dbReference type="InterPro" id="IPR030457">
    <property type="entry name" value="ELO_CS"/>
</dbReference>